<keyword evidence="1" id="KW-1133">Transmembrane helix</keyword>
<gene>
    <name evidence="2" type="ORF">US50_C0053G0004</name>
</gene>
<evidence type="ECO:0000313" key="3">
    <source>
        <dbReference type="Proteomes" id="UP000033876"/>
    </source>
</evidence>
<keyword evidence="1" id="KW-0812">Transmembrane</keyword>
<protein>
    <submittedName>
        <fullName evidence="2">Uncharacterized protein</fullName>
    </submittedName>
</protein>
<dbReference type="EMBL" id="LBTF01000053">
    <property type="protein sequence ID" value="KKQ34308.1"/>
    <property type="molecule type" value="Genomic_DNA"/>
</dbReference>
<accession>A0A0G0GTC6</accession>
<evidence type="ECO:0000256" key="1">
    <source>
        <dbReference type="SAM" id="Phobius"/>
    </source>
</evidence>
<comment type="caution">
    <text evidence="2">The sequence shown here is derived from an EMBL/GenBank/DDBJ whole genome shotgun (WGS) entry which is preliminary data.</text>
</comment>
<reference evidence="2 3" key="1">
    <citation type="journal article" date="2015" name="Nature">
        <title>rRNA introns, odd ribosomes, and small enigmatic genomes across a large radiation of phyla.</title>
        <authorList>
            <person name="Brown C.T."/>
            <person name="Hug L.A."/>
            <person name="Thomas B.C."/>
            <person name="Sharon I."/>
            <person name="Castelle C.J."/>
            <person name="Singh A."/>
            <person name="Wilkins M.J."/>
            <person name="Williams K.H."/>
            <person name="Banfield J.F."/>
        </authorList>
    </citation>
    <scope>NUCLEOTIDE SEQUENCE [LARGE SCALE GENOMIC DNA]</scope>
</reference>
<evidence type="ECO:0000313" key="2">
    <source>
        <dbReference type="EMBL" id="KKQ34308.1"/>
    </source>
</evidence>
<feature type="transmembrane region" description="Helical" evidence="1">
    <location>
        <begin position="43"/>
        <end position="63"/>
    </location>
</feature>
<dbReference type="Proteomes" id="UP000033876">
    <property type="component" value="Unassembled WGS sequence"/>
</dbReference>
<proteinExistence type="predicted"/>
<organism evidence="2 3">
    <name type="scientific">Candidatus Nomurabacteria bacterium GW2011_GWB1_37_5</name>
    <dbReference type="NCBI Taxonomy" id="1618742"/>
    <lineage>
        <taxon>Bacteria</taxon>
        <taxon>Candidatus Nomuraibacteriota</taxon>
    </lineage>
</organism>
<sequence length="242" mass="28475">MTPKQVQDMKSWPEETLKLFFSEIFRILRKTIHYKNKSDYYEFLGTIIYYGNLLFSTGFILSFKSKTGQHKMYSSFVEIFDICPYPCSWGKSYHDLEKKILEYESERLKIVHNPYLQSNMEKRKKRIDVRIIMENFELQAGRTHDSTMEILTDDFLQKICKINVIISDPVVCPALIRVCSGNINYLRCLIAKLDNLGPHRFKNGLGLFYAELHTYAQKYNYAVCPKINSMLSSFSVHEKINQ</sequence>
<keyword evidence="1" id="KW-0472">Membrane</keyword>
<name>A0A0G0GTC6_9BACT</name>
<dbReference type="AlphaFoldDB" id="A0A0G0GTC6"/>